<evidence type="ECO:0000313" key="2">
    <source>
        <dbReference type="EMBL" id="KAH7127100.1"/>
    </source>
</evidence>
<comment type="caution">
    <text evidence="2">The sequence shown here is derived from an EMBL/GenBank/DDBJ whole genome shotgun (WGS) entry which is preliminary data.</text>
</comment>
<dbReference type="Proteomes" id="UP000700596">
    <property type="component" value="Unassembled WGS sequence"/>
</dbReference>
<keyword evidence="3" id="KW-1185">Reference proteome</keyword>
<dbReference type="AlphaFoldDB" id="A0A9P9IQ22"/>
<name>A0A9P9IQ22_9PLEO</name>
<evidence type="ECO:0000313" key="3">
    <source>
        <dbReference type="Proteomes" id="UP000700596"/>
    </source>
</evidence>
<keyword evidence="1" id="KW-1133">Transmembrane helix</keyword>
<feature type="transmembrane region" description="Helical" evidence="1">
    <location>
        <begin position="176"/>
        <end position="197"/>
    </location>
</feature>
<evidence type="ECO:0000256" key="1">
    <source>
        <dbReference type="SAM" id="Phobius"/>
    </source>
</evidence>
<dbReference type="OrthoDB" id="630895at2759"/>
<feature type="transmembrane region" description="Helical" evidence="1">
    <location>
        <begin position="100"/>
        <end position="121"/>
    </location>
</feature>
<keyword evidence="1" id="KW-0812">Transmembrane</keyword>
<keyword evidence="1" id="KW-0472">Membrane</keyword>
<dbReference type="EMBL" id="JAGMWT010000006">
    <property type="protein sequence ID" value="KAH7127100.1"/>
    <property type="molecule type" value="Genomic_DNA"/>
</dbReference>
<reference evidence="2" key="1">
    <citation type="journal article" date="2021" name="Nat. Commun.">
        <title>Genetic determinants of endophytism in the Arabidopsis root mycobiome.</title>
        <authorList>
            <person name="Mesny F."/>
            <person name="Miyauchi S."/>
            <person name="Thiergart T."/>
            <person name="Pickel B."/>
            <person name="Atanasova L."/>
            <person name="Karlsson M."/>
            <person name="Huettel B."/>
            <person name="Barry K.W."/>
            <person name="Haridas S."/>
            <person name="Chen C."/>
            <person name="Bauer D."/>
            <person name="Andreopoulos W."/>
            <person name="Pangilinan J."/>
            <person name="LaButti K."/>
            <person name="Riley R."/>
            <person name="Lipzen A."/>
            <person name="Clum A."/>
            <person name="Drula E."/>
            <person name="Henrissat B."/>
            <person name="Kohler A."/>
            <person name="Grigoriev I.V."/>
            <person name="Martin F.M."/>
            <person name="Hacquard S."/>
        </authorList>
    </citation>
    <scope>NUCLEOTIDE SEQUENCE</scope>
    <source>
        <strain evidence="2">MPI-CAGE-CH-0243</strain>
    </source>
</reference>
<accession>A0A9P9IQ22</accession>
<sequence length="287" mass="33112">MADLSQTVEQKTTFLYFMPHTLLTILTAPYRRTFRLYTWIPLKELRCATVARDQKLLVTLIGEWQDDKYAELQSVQVAASFCAAATLSTISWNKIQNPHWVAEALWFTSLVCAIWAVITSIQTKSILDDLPDRINLTSSMPASELKRTQRVILRYKKTPGIGHWIMLFIWQFPSMMMSYAWCTYLSGLTVYVCTPFIRERQWTTKHNVAIVFLTVSGVGLITYGFLSIFVYVSEKDYERSVASTRISTNDNEPTEDPICTVQNFPLEDYVQDRSRRTSGRSKKKLLI</sequence>
<feature type="transmembrane region" description="Helical" evidence="1">
    <location>
        <begin position="209"/>
        <end position="232"/>
    </location>
</feature>
<proteinExistence type="predicted"/>
<protein>
    <submittedName>
        <fullName evidence="2">Uncharacterized protein</fullName>
    </submittedName>
</protein>
<gene>
    <name evidence="2" type="ORF">B0J11DRAFT_579515</name>
</gene>
<feature type="transmembrane region" description="Helical" evidence="1">
    <location>
        <begin position="12"/>
        <end position="30"/>
    </location>
</feature>
<organism evidence="2 3">
    <name type="scientific">Dendryphion nanum</name>
    <dbReference type="NCBI Taxonomy" id="256645"/>
    <lineage>
        <taxon>Eukaryota</taxon>
        <taxon>Fungi</taxon>
        <taxon>Dikarya</taxon>
        <taxon>Ascomycota</taxon>
        <taxon>Pezizomycotina</taxon>
        <taxon>Dothideomycetes</taxon>
        <taxon>Pleosporomycetidae</taxon>
        <taxon>Pleosporales</taxon>
        <taxon>Torulaceae</taxon>
        <taxon>Dendryphion</taxon>
    </lineage>
</organism>